<proteinExistence type="predicted"/>
<keyword evidence="2" id="KW-1185">Reference proteome</keyword>
<organism evidence="1 2">
    <name type="scientific">Dreissena polymorpha</name>
    <name type="common">Zebra mussel</name>
    <name type="synonym">Mytilus polymorpha</name>
    <dbReference type="NCBI Taxonomy" id="45954"/>
    <lineage>
        <taxon>Eukaryota</taxon>
        <taxon>Metazoa</taxon>
        <taxon>Spiralia</taxon>
        <taxon>Lophotrochozoa</taxon>
        <taxon>Mollusca</taxon>
        <taxon>Bivalvia</taxon>
        <taxon>Autobranchia</taxon>
        <taxon>Heteroconchia</taxon>
        <taxon>Euheterodonta</taxon>
        <taxon>Imparidentia</taxon>
        <taxon>Neoheterodontei</taxon>
        <taxon>Myida</taxon>
        <taxon>Dreissenoidea</taxon>
        <taxon>Dreissenidae</taxon>
        <taxon>Dreissena</taxon>
    </lineage>
</organism>
<sequence>MRTLLGELTAIQRLEPINTDDWPYRTLHRDSCLVGPTDEPCSGTLLKELYLRFDVKSFDAEAPAFHHDVGPYAATRSTSPVRIKRESRWMIET</sequence>
<evidence type="ECO:0000313" key="2">
    <source>
        <dbReference type="Proteomes" id="UP000828390"/>
    </source>
</evidence>
<name>A0A9D4QYE8_DREPO</name>
<evidence type="ECO:0000313" key="1">
    <source>
        <dbReference type="EMBL" id="KAH3847337.1"/>
    </source>
</evidence>
<accession>A0A9D4QYE8</accession>
<reference evidence="1" key="2">
    <citation type="submission" date="2020-11" db="EMBL/GenBank/DDBJ databases">
        <authorList>
            <person name="McCartney M.A."/>
            <person name="Auch B."/>
            <person name="Kono T."/>
            <person name="Mallez S."/>
            <person name="Becker A."/>
            <person name="Gohl D.M."/>
            <person name="Silverstein K.A.T."/>
            <person name="Koren S."/>
            <person name="Bechman K.B."/>
            <person name="Herman A."/>
            <person name="Abrahante J.E."/>
            <person name="Garbe J."/>
        </authorList>
    </citation>
    <scope>NUCLEOTIDE SEQUENCE</scope>
    <source>
        <strain evidence="1">Duluth1</strain>
        <tissue evidence="1">Whole animal</tissue>
    </source>
</reference>
<protein>
    <submittedName>
        <fullName evidence="1">Uncharacterized protein</fullName>
    </submittedName>
</protein>
<comment type="caution">
    <text evidence="1">The sequence shown here is derived from an EMBL/GenBank/DDBJ whole genome shotgun (WGS) entry which is preliminary data.</text>
</comment>
<dbReference type="EMBL" id="JAIWYP010000003">
    <property type="protein sequence ID" value="KAH3847337.1"/>
    <property type="molecule type" value="Genomic_DNA"/>
</dbReference>
<reference evidence="1" key="1">
    <citation type="journal article" date="2019" name="bioRxiv">
        <title>The Genome of the Zebra Mussel, Dreissena polymorpha: A Resource for Invasive Species Research.</title>
        <authorList>
            <person name="McCartney M.A."/>
            <person name="Auch B."/>
            <person name="Kono T."/>
            <person name="Mallez S."/>
            <person name="Zhang Y."/>
            <person name="Obille A."/>
            <person name="Becker A."/>
            <person name="Abrahante J.E."/>
            <person name="Garbe J."/>
            <person name="Badalamenti J.P."/>
            <person name="Herman A."/>
            <person name="Mangelson H."/>
            <person name="Liachko I."/>
            <person name="Sullivan S."/>
            <person name="Sone E.D."/>
            <person name="Koren S."/>
            <person name="Silverstein K.A.T."/>
            <person name="Beckman K.B."/>
            <person name="Gohl D.M."/>
        </authorList>
    </citation>
    <scope>NUCLEOTIDE SEQUENCE</scope>
    <source>
        <strain evidence="1">Duluth1</strain>
        <tissue evidence="1">Whole animal</tissue>
    </source>
</reference>
<dbReference type="AlphaFoldDB" id="A0A9D4QYE8"/>
<gene>
    <name evidence="1" type="ORF">DPMN_089657</name>
</gene>
<dbReference type="Proteomes" id="UP000828390">
    <property type="component" value="Unassembled WGS sequence"/>
</dbReference>